<dbReference type="InterPro" id="IPR052523">
    <property type="entry name" value="Trichothecene_AcTrans"/>
</dbReference>
<dbReference type="InterPro" id="IPR016181">
    <property type="entry name" value="Acyl_CoA_acyltransferase"/>
</dbReference>
<organism evidence="2 3">
    <name type="scientific">Epicoccum nigrum</name>
    <name type="common">Soil fungus</name>
    <name type="synonym">Epicoccum purpurascens</name>
    <dbReference type="NCBI Taxonomy" id="105696"/>
    <lineage>
        <taxon>Eukaryota</taxon>
        <taxon>Fungi</taxon>
        <taxon>Dikarya</taxon>
        <taxon>Ascomycota</taxon>
        <taxon>Pezizomycotina</taxon>
        <taxon>Dothideomycetes</taxon>
        <taxon>Pleosporomycetidae</taxon>
        <taxon>Pleosporales</taxon>
        <taxon>Pleosporineae</taxon>
        <taxon>Didymellaceae</taxon>
        <taxon>Epicoccum</taxon>
    </lineage>
</organism>
<dbReference type="InterPro" id="IPR000182">
    <property type="entry name" value="GNAT_dom"/>
</dbReference>
<name>A0A1Y2MD73_EPING</name>
<feature type="domain" description="N-acetyltransferase" evidence="1">
    <location>
        <begin position="125"/>
        <end position="183"/>
    </location>
</feature>
<dbReference type="OMA" id="AGAKWRI"/>
<dbReference type="SUPFAM" id="SSF55729">
    <property type="entry name" value="Acyl-CoA N-acyltransferases (Nat)"/>
    <property type="match status" value="1"/>
</dbReference>
<keyword evidence="3" id="KW-1185">Reference proteome</keyword>
<sequence>MVLELHPCTEADLPEFVRIQVAAFNYGGGMTQFMVEFPPSEAYINKSIDKHIKSMREEKDVTYLKVIDTELDNQMVAGAKWRINQKDRTEEEIQSMLPVPGLDEADKQAATDFMWYLNRVRRDYMGTKPFYFLHMLVADPAHHRRGAGGKLVRWGAEQADVAQLPCFLESSVIGRPLYARCGFTPRHEEIFDLSKYGGEGKDVNTVMIRDPVKA</sequence>
<proteinExistence type="predicted"/>
<gene>
    <name evidence="2" type="ORF">B5807_01686</name>
</gene>
<dbReference type="Gene3D" id="3.40.630.30">
    <property type="match status" value="1"/>
</dbReference>
<dbReference type="Proteomes" id="UP000193240">
    <property type="component" value="Unassembled WGS sequence"/>
</dbReference>
<evidence type="ECO:0000259" key="1">
    <source>
        <dbReference type="Pfam" id="PF00583"/>
    </source>
</evidence>
<dbReference type="AlphaFoldDB" id="A0A1Y2MD73"/>
<dbReference type="GO" id="GO:0016747">
    <property type="term" value="F:acyltransferase activity, transferring groups other than amino-acyl groups"/>
    <property type="evidence" value="ECO:0007669"/>
    <property type="project" value="InterPro"/>
</dbReference>
<accession>A0A1Y2MD73</accession>
<dbReference type="PANTHER" id="PTHR42791:SF14">
    <property type="entry name" value="N-ACETYLTRANSFERASE DOMAIN-CONTAINING PROTEIN"/>
    <property type="match status" value="1"/>
</dbReference>
<dbReference type="Pfam" id="PF00583">
    <property type="entry name" value="Acetyltransf_1"/>
    <property type="match status" value="1"/>
</dbReference>
<dbReference type="InParanoid" id="A0A1Y2MD73"/>
<evidence type="ECO:0000313" key="3">
    <source>
        <dbReference type="Proteomes" id="UP000193240"/>
    </source>
</evidence>
<dbReference type="PANTHER" id="PTHR42791">
    <property type="entry name" value="GNAT FAMILY ACETYLTRANSFERASE"/>
    <property type="match status" value="1"/>
</dbReference>
<protein>
    <recommendedName>
        <fullName evidence="1">N-acetyltransferase domain-containing protein</fullName>
    </recommendedName>
</protein>
<dbReference type="EMBL" id="KZ107838">
    <property type="protein sequence ID" value="OSS54084.1"/>
    <property type="molecule type" value="Genomic_DNA"/>
</dbReference>
<evidence type="ECO:0000313" key="2">
    <source>
        <dbReference type="EMBL" id="OSS54084.1"/>
    </source>
</evidence>
<dbReference type="STRING" id="105696.A0A1Y2MD73"/>
<reference evidence="2 3" key="1">
    <citation type="journal article" date="2017" name="Genome Announc.">
        <title>Genome sequence of the saprophytic ascomycete Epicoccum nigrum ICMP 19927 strain isolated from New Zealand.</title>
        <authorList>
            <person name="Fokin M."/>
            <person name="Fleetwood D."/>
            <person name="Weir B.S."/>
            <person name="Villas-Boas S.G."/>
        </authorList>
    </citation>
    <scope>NUCLEOTIDE SEQUENCE [LARGE SCALE GENOMIC DNA]</scope>
    <source>
        <strain evidence="2 3">ICMP 19927</strain>
    </source>
</reference>